<dbReference type="RefSeq" id="WP_184579204.1">
    <property type="nucleotide sequence ID" value="NZ_JACIIQ010000047.1"/>
</dbReference>
<sequence length="628" mass="69667">MFQLRKLVLRGTGVMDATESFEPGGNILAGESDTGKSYLLHCVDYVFGADELRKRIPEADAYSDIFVELENSNADFLTLKRSLTGGKIAVYRSKFESIGVTQPEAVTSKRGNGKGVKDISSILFPFAGIPEAVLRKNDRGVTQRLSMRMFLPVLLVDEIAVIDERSPVLGKSGFGETAHKRTFSFMLSGEDDAGIVTSEEQELVKARSTAQLGVITELLAPLEERAARRQFFGPATSEEIEEAISTISDQITSITEGRKNLYLEKEASAEELNRTESQIIALDELLSRYHLLDGRYASDLERLDFVAEGAHYFKELQETHCPLCDQVMDNAHEHSTEVSAESVHQSARAEAGKILGHRVDLAATIEAVTSRMQDRAMQAASAKANISRIEDRLSHAVIPSFSEVAALLDSLINQRIELERASIERDQIHTLSELKRQIETALRVKEEKETWEQLPAKALRELCSEIEAILGEWSWKGPGRVDFDQKEYDIVVDGQSRQSHGKGVRAVLYAAFAIGLLRYCKTKGKPHPGMLIIDSPLTSYKKGKSSFSGDGPVDPGIEASFWESLTRLDYGIQVIIVENKEPPQDVAEKVHYQWFAGDAAKPGERVGLIPRYQPQLTNPAPPYSDRSP</sequence>
<protein>
    <recommendedName>
        <fullName evidence="3">Rad50/SbcC-type AAA domain-containing protein</fullName>
    </recommendedName>
</protein>
<proteinExistence type="predicted"/>
<gene>
    <name evidence="2" type="ORF">FHR65_004517</name>
</gene>
<dbReference type="AlphaFoldDB" id="A0AB73H3I7"/>
<accession>A0AB73H3I7</accession>
<organism evidence="2">
    <name type="scientific">Xanthomonas arboricola</name>
    <dbReference type="NCBI Taxonomy" id="56448"/>
    <lineage>
        <taxon>Bacteria</taxon>
        <taxon>Pseudomonadati</taxon>
        <taxon>Pseudomonadota</taxon>
        <taxon>Gammaproteobacteria</taxon>
        <taxon>Lysobacterales</taxon>
        <taxon>Lysobacteraceae</taxon>
        <taxon>Xanthomonas</taxon>
    </lineage>
</organism>
<feature type="region of interest" description="Disordered" evidence="1">
    <location>
        <begin position="607"/>
        <end position="628"/>
    </location>
</feature>
<name>A0AB73H3I7_9XANT</name>
<dbReference type="EMBL" id="JACIIQ010000047">
    <property type="protein sequence ID" value="MBB5672907.1"/>
    <property type="molecule type" value="Genomic_DNA"/>
</dbReference>
<evidence type="ECO:0008006" key="3">
    <source>
        <dbReference type="Google" id="ProtNLM"/>
    </source>
</evidence>
<evidence type="ECO:0000256" key="1">
    <source>
        <dbReference type="SAM" id="MobiDB-lite"/>
    </source>
</evidence>
<dbReference type="InterPro" id="IPR027417">
    <property type="entry name" value="P-loop_NTPase"/>
</dbReference>
<comment type="caution">
    <text evidence="2">The sequence shown here is derived from an EMBL/GenBank/DDBJ whole genome shotgun (WGS) entry which is preliminary data.</text>
</comment>
<reference evidence="2" key="1">
    <citation type="submission" date="2020-08" db="EMBL/GenBank/DDBJ databases">
        <title>Studying the diversity of plant-associated saprophytic bacteria and their role in host health and plant-pathogen interactions.</title>
        <authorList>
            <person name="Potnis N."/>
        </authorList>
    </citation>
    <scope>NUCLEOTIDE SEQUENCE</scope>
    <source>
        <strain evidence="2">F21</strain>
    </source>
</reference>
<evidence type="ECO:0000313" key="2">
    <source>
        <dbReference type="EMBL" id="MBB5672907.1"/>
    </source>
</evidence>
<dbReference type="Proteomes" id="UP000528595">
    <property type="component" value="Unassembled WGS sequence"/>
</dbReference>
<dbReference type="SUPFAM" id="SSF52540">
    <property type="entry name" value="P-loop containing nucleoside triphosphate hydrolases"/>
    <property type="match status" value="1"/>
</dbReference>
<dbReference type="Gene3D" id="3.40.50.300">
    <property type="entry name" value="P-loop containing nucleotide triphosphate hydrolases"/>
    <property type="match status" value="1"/>
</dbReference>